<dbReference type="GO" id="GO:0043022">
    <property type="term" value="F:ribosome binding"/>
    <property type="evidence" value="ECO:0007669"/>
    <property type="project" value="TreeGrafter"/>
</dbReference>
<dbReference type="GO" id="GO:0003743">
    <property type="term" value="F:translation initiation factor activity"/>
    <property type="evidence" value="ECO:0007669"/>
    <property type="project" value="UniProtKB-KW"/>
</dbReference>
<dbReference type="PANTHER" id="PTHR10938">
    <property type="entry name" value="TRANSLATION INITIATION FACTOR IF-3"/>
    <property type="match status" value="1"/>
</dbReference>
<keyword evidence="2" id="KW-0396">Initiation factor</keyword>
<evidence type="ECO:0000256" key="3">
    <source>
        <dbReference type="ARBA" id="ARBA00022917"/>
    </source>
</evidence>
<evidence type="ECO:0008006" key="7">
    <source>
        <dbReference type="Google" id="ProtNLM"/>
    </source>
</evidence>
<dbReference type="GO" id="GO:0016020">
    <property type="term" value="C:membrane"/>
    <property type="evidence" value="ECO:0007669"/>
    <property type="project" value="TreeGrafter"/>
</dbReference>
<dbReference type="EMBL" id="UINC01001723">
    <property type="protein sequence ID" value="SUZ87396.1"/>
    <property type="molecule type" value="Genomic_DNA"/>
</dbReference>
<name>A0A381R6M9_9ZZZZ</name>
<dbReference type="PANTHER" id="PTHR10938:SF0">
    <property type="entry name" value="TRANSLATION INITIATION FACTOR IF-3, MITOCHONDRIAL"/>
    <property type="match status" value="1"/>
</dbReference>
<evidence type="ECO:0000259" key="5">
    <source>
        <dbReference type="Pfam" id="PF05198"/>
    </source>
</evidence>
<dbReference type="InterPro" id="IPR019815">
    <property type="entry name" value="Translation_initiation_fac_3_C"/>
</dbReference>
<dbReference type="PROSITE" id="PS00938">
    <property type="entry name" value="IF3"/>
    <property type="match status" value="1"/>
</dbReference>
<dbReference type="InterPro" id="IPR001288">
    <property type="entry name" value="Translation_initiation_fac_3"/>
</dbReference>
<dbReference type="GO" id="GO:0032790">
    <property type="term" value="P:ribosome disassembly"/>
    <property type="evidence" value="ECO:0007669"/>
    <property type="project" value="TreeGrafter"/>
</dbReference>
<comment type="similarity">
    <text evidence="1">Belongs to the IF-3 family.</text>
</comment>
<dbReference type="AlphaFoldDB" id="A0A381R6M9"/>
<dbReference type="SUPFAM" id="SSF55200">
    <property type="entry name" value="Translation initiation factor IF3, C-terminal domain"/>
    <property type="match status" value="1"/>
</dbReference>
<evidence type="ECO:0000259" key="4">
    <source>
        <dbReference type="Pfam" id="PF00707"/>
    </source>
</evidence>
<proteinExistence type="inferred from homology"/>
<evidence type="ECO:0000256" key="2">
    <source>
        <dbReference type="ARBA" id="ARBA00022540"/>
    </source>
</evidence>
<feature type="domain" description="Translation initiation factor 3 N-terminal" evidence="5">
    <location>
        <begin position="1"/>
        <end position="47"/>
    </location>
</feature>
<dbReference type="Pfam" id="PF05198">
    <property type="entry name" value="IF3_N"/>
    <property type="match status" value="1"/>
</dbReference>
<keyword evidence="3" id="KW-0648">Protein biosynthesis</keyword>
<protein>
    <recommendedName>
        <fullName evidence="7">Translation initiation factor 3 N-terminal domain-containing protein</fullName>
    </recommendedName>
</protein>
<reference evidence="6" key="1">
    <citation type="submission" date="2018-05" db="EMBL/GenBank/DDBJ databases">
        <authorList>
            <person name="Lanie J.A."/>
            <person name="Ng W.-L."/>
            <person name="Kazmierczak K.M."/>
            <person name="Andrzejewski T.M."/>
            <person name="Davidsen T.M."/>
            <person name="Wayne K.J."/>
            <person name="Tettelin H."/>
            <person name="Glass J.I."/>
            <person name="Rusch D."/>
            <person name="Podicherti R."/>
            <person name="Tsui H.-C.T."/>
            <person name="Winkler M.E."/>
        </authorList>
    </citation>
    <scope>NUCLEOTIDE SEQUENCE</scope>
</reference>
<evidence type="ECO:0000313" key="6">
    <source>
        <dbReference type="EMBL" id="SUZ87396.1"/>
    </source>
</evidence>
<dbReference type="Gene3D" id="3.10.20.80">
    <property type="entry name" value="Translation initiation factor 3 (IF-3), N-terminal domain"/>
    <property type="match status" value="1"/>
</dbReference>
<dbReference type="SUPFAM" id="SSF54364">
    <property type="entry name" value="Translation initiation factor IF3, N-terminal domain"/>
    <property type="match status" value="1"/>
</dbReference>
<dbReference type="InterPro" id="IPR019813">
    <property type="entry name" value="Translation_initiation_fac3_CS"/>
</dbReference>
<feature type="domain" description="Translation initiation factor 3 C-terminal" evidence="4">
    <location>
        <begin position="55"/>
        <end position="140"/>
    </location>
</feature>
<dbReference type="InterPro" id="IPR036787">
    <property type="entry name" value="T_IF-3_N_sf"/>
</dbReference>
<dbReference type="InterPro" id="IPR036788">
    <property type="entry name" value="T_IF-3_C_sf"/>
</dbReference>
<dbReference type="Gene3D" id="3.30.110.10">
    <property type="entry name" value="Translation initiation factor 3 (IF-3), C-terminal domain"/>
    <property type="match status" value="1"/>
</dbReference>
<gene>
    <name evidence="6" type="ORF">METZ01_LOCUS40250</name>
</gene>
<dbReference type="GO" id="GO:0005829">
    <property type="term" value="C:cytosol"/>
    <property type="evidence" value="ECO:0007669"/>
    <property type="project" value="TreeGrafter"/>
</dbReference>
<evidence type="ECO:0000256" key="1">
    <source>
        <dbReference type="ARBA" id="ARBA00005439"/>
    </source>
</evidence>
<dbReference type="Pfam" id="PF00707">
    <property type="entry name" value="IF3_C"/>
    <property type="match status" value="1"/>
</dbReference>
<organism evidence="6">
    <name type="scientific">marine metagenome</name>
    <dbReference type="NCBI Taxonomy" id="408172"/>
    <lineage>
        <taxon>unclassified sequences</taxon>
        <taxon>metagenomes</taxon>
        <taxon>ecological metagenomes</taxon>
    </lineage>
</organism>
<dbReference type="NCBIfam" id="TIGR00168">
    <property type="entry name" value="infC"/>
    <property type="match status" value="1"/>
</dbReference>
<accession>A0A381R6M9</accession>
<dbReference type="InterPro" id="IPR019814">
    <property type="entry name" value="Translation_initiation_fac_3_N"/>
</dbReference>
<sequence length="140" mass="16081">MELDDAIARAKEVGLDLIEVAPNAKPPVAKILNYGKLKYEEKKKQQASKKKQHVIKIKELRVRPRIDDHDLLTKVNRGRQFLSDGCKLKVTLMYRGRELSRTDLGIDLLNRIVDMLSDIAVVEKHGELEGRRQTIVLTRK</sequence>